<reference evidence="2 3" key="1">
    <citation type="submission" date="2016-10" db="EMBL/GenBank/DDBJ databases">
        <authorList>
            <person name="de Groot N.N."/>
        </authorList>
    </citation>
    <scope>NUCLEOTIDE SEQUENCE [LARGE SCALE GENOMIC DNA]</scope>
    <source>
        <strain evidence="2 3">Nm1</strain>
    </source>
</reference>
<evidence type="ECO:0000313" key="2">
    <source>
        <dbReference type="EMBL" id="SDY55871.1"/>
    </source>
</evidence>
<organism evidence="2 3">
    <name type="scientific">Nitrosomonas halophila</name>
    <dbReference type="NCBI Taxonomy" id="44576"/>
    <lineage>
        <taxon>Bacteria</taxon>
        <taxon>Pseudomonadati</taxon>
        <taxon>Pseudomonadota</taxon>
        <taxon>Betaproteobacteria</taxon>
        <taxon>Nitrosomonadales</taxon>
        <taxon>Nitrosomonadaceae</taxon>
        <taxon>Nitrosomonas</taxon>
    </lineage>
</organism>
<evidence type="ECO:0000256" key="1">
    <source>
        <dbReference type="SAM" id="Coils"/>
    </source>
</evidence>
<dbReference type="Proteomes" id="UP000198640">
    <property type="component" value="Unassembled WGS sequence"/>
</dbReference>
<dbReference type="AlphaFoldDB" id="A0A1H3KUS0"/>
<keyword evidence="3" id="KW-1185">Reference proteome</keyword>
<protein>
    <submittedName>
        <fullName evidence="2">Cell division protein ZapB</fullName>
    </submittedName>
</protein>
<sequence>MDAELKLLEEKIDQLVRLYQDARQENSRLCQLLENAEAANHQLAKRMGTAAGRLQALLNNLPEN</sequence>
<gene>
    <name evidence="2" type="ORF">SAMN05421881_10435</name>
</gene>
<keyword evidence="2" id="KW-0132">Cell division</keyword>
<accession>A0A1H3KUS0</accession>
<dbReference type="STRING" id="44576.SAMN05421881_10435"/>
<dbReference type="RefSeq" id="WP_090414808.1">
    <property type="nucleotide sequence ID" value="NZ_FNOY01000043.1"/>
</dbReference>
<dbReference type="GO" id="GO:0051301">
    <property type="term" value="P:cell division"/>
    <property type="evidence" value="ECO:0007669"/>
    <property type="project" value="UniProtKB-KW"/>
</dbReference>
<dbReference type="EMBL" id="FNOY01000043">
    <property type="protein sequence ID" value="SDY55871.1"/>
    <property type="molecule type" value="Genomic_DNA"/>
</dbReference>
<keyword evidence="1" id="KW-0175">Coiled coil</keyword>
<keyword evidence="2" id="KW-0131">Cell cycle</keyword>
<feature type="coiled-coil region" evidence="1">
    <location>
        <begin position="5"/>
        <end position="46"/>
    </location>
</feature>
<evidence type="ECO:0000313" key="3">
    <source>
        <dbReference type="Proteomes" id="UP000198640"/>
    </source>
</evidence>
<name>A0A1H3KUS0_9PROT</name>
<proteinExistence type="predicted"/>
<dbReference type="OrthoDB" id="9181920at2"/>